<feature type="compositionally biased region" description="Basic and acidic residues" evidence="2">
    <location>
        <begin position="281"/>
        <end position="290"/>
    </location>
</feature>
<proteinExistence type="inferred from homology"/>
<keyword evidence="4" id="KW-1185">Reference proteome</keyword>
<dbReference type="EMBL" id="OU466859">
    <property type="protein sequence ID" value="CAH2053630.1"/>
    <property type="molecule type" value="Genomic_DNA"/>
</dbReference>
<organism evidence="3 4">
    <name type="scientific">Thlaspi arvense</name>
    <name type="common">Field penny-cress</name>
    <dbReference type="NCBI Taxonomy" id="13288"/>
    <lineage>
        <taxon>Eukaryota</taxon>
        <taxon>Viridiplantae</taxon>
        <taxon>Streptophyta</taxon>
        <taxon>Embryophyta</taxon>
        <taxon>Tracheophyta</taxon>
        <taxon>Spermatophyta</taxon>
        <taxon>Magnoliopsida</taxon>
        <taxon>eudicotyledons</taxon>
        <taxon>Gunneridae</taxon>
        <taxon>Pentapetalae</taxon>
        <taxon>rosids</taxon>
        <taxon>malvids</taxon>
        <taxon>Brassicales</taxon>
        <taxon>Brassicaceae</taxon>
        <taxon>Thlaspideae</taxon>
        <taxon>Thlaspi</taxon>
    </lineage>
</organism>
<feature type="region of interest" description="Disordered" evidence="2">
    <location>
        <begin position="257"/>
        <end position="290"/>
    </location>
</feature>
<dbReference type="PANTHER" id="PTHR12161">
    <property type="entry name" value="IST1 FAMILY MEMBER"/>
    <property type="match status" value="1"/>
</dbReference>
<dbReference type="AlphaFoldDB" id="A0AAU9S0B6"/>
<dbReference type="GO" id="GO:0015031">
    <property type="term" value="P:protein transport"/>
    <property type="evidence" value="ECO:0007669"/>
    <property type="project" value="InterPro"/>
</dbReference>
<evidence type="ECO:0000256" key="2">
    <source>
        <dbReference type="SAM" id="MobiDB-lite"/>
    </source>
</evidence>
<gene>
    <name evidence="3" type="ORF">TAV2_LOCUS10541</name>
</gene>
<comment type="similarity">
    <text evidence="1">Belongs to the IST1 family.</text>
</comment>
<evidence type="ECO:0000313" key="3">
    <source>
        <dbReference type="EMBL" id="CAH2053630.1"/>
    </source>
</evidence>
<dbReference type="PANTHER" id="PTHR12161:SF58">
    <property type="entry name" value="REGULATOR OF VPS4 ACTIVITY IN THE MVB PATHWAY PROTEIN"/>
    <property type="match status" value="1"/>
</dbReference>
<reference evidence="3 4" key="1">
    <citation type="submission" date="2022-03" db="EMBL/GenBank/DDBJ databases">
        <authorList>
            <person name="Nunn A."/>
            <person name="Chopra R."/>
            <person name="Nunn A."/>
            <person name="Contreras Garrido A."/>
        </authorList>
    </citation>
    <scope>NUCLEOTIDE SEQUENCE [LARGE SCALE GENOMIC DNA]</scope>
</reference>
<dbReference type="InterPro" id="IPR042277">
    <property type="entry name" value="IST1-like"/>
</dbReference>
<sequence length="290" mass="33100">TTIELLSIDETHAILFEFLALFTFLPRKKGMMLTGKTKPKPGCCRNVTVWFRSSRWRKASNKQLIQNLLCSVKVQRRRRECMARQSTSDIAQLLPNGRFPEALPKAKYFYEDEKRLSAYDQVEYFCTSILRNFSPINHQSDVLLLPKEAKEAMAGLVFAASRIGELKELQSIRSLFVQRFGLQFDKDCVDLRPGNVVNPEIVNILDTNMPEDAITPEILTEISHKYEIKITTSVDSSEVSAFSENIGVAKSEAVKIEKPKTRKKPMKEKSKFLHSSLGVSEGRDRSSFMR</sequence>
<name>A0AAU9S0B6_THLAR</name>
<evidence type="ECO:0000256" key="1">
    <source>
        <dbReference type="ARBA" id="ARBA00005536"/>
    </source>
</evidence>
<feature type="non-terminal residue" evidence="3">
    <location>
        <position position="290"/>
    </location>
</feature>
<evidence type="ECO:0000313" key="4">
    <source>
        <dbReference type="Proteomes" id="UP000836841"/>
    </source>
</evidence>
<dbReference type="Gene3D" id="1.20.1260.60">
    <property type="entry name" value="Vacuolar protein sorting-associated protein Ist1"/>
    <property type="match status" value="1"/>
</dbReference>
<dbReference type="InterPro" id="IPR005061">
    <property type="entry name" value="Ist1"/>
</dbReference>
<accession>A0AAU9S0B6</accession>
<protein>
    <submittedName>
        <fullName evidence="3">Uncharacterized protein</fullName>
    </submittedName>
</protein>
<dbReference type="Pfam" id="PF03398">
    <property type="entry name" value="Ist1"/>
    <property type="match status" value="1"/>
</dbReference>
<dbReference type="Proteomes" id="UP000836841">
    <property type="component" value="Chromosome 3"/>
</dbReference>